<evidence type="ECO:0000256" key="1">
    <source>
        <dbReference type="ARBA" id="ARBA00004123"/>
    </source>
</evidence>
<name>T1KSB9_TETUR</name>
<evidence type="ECO:0000313" key="5">
    <source>
        <dbReference type="Proteomes" id="UP000015104"/>
    </source>
</evidence>
<dbReference type="Proteomes" id="UP000015104">
    <property type="component" value="Unassembled WGS sequence"/>
</dbReference>
<accession>T1KSB9</accession>
<dbReference type="KEGG" id="tut:107366801"/>
<evidence type="ECO:0000313" key="4">
    <source>
        <dbReference type="EnsemblMetazoa" id="tetur19g02600.1"/>
    </source>
</evidence>
<sequence>MTSPTVFEAISSMNIDLISSLSEHEIRPLLPSLLRIALCRSLDESQFWSYQRKRIMEILYNHEAANMIVSLLSVDFHSLEVYVKKEQQLRANLISSEESQSTTGNIVLDFEKSGGLKRLKLVLNELLASQMSIKCYLAQAKYPSSNHKYSELFDNEIYIDEITDALVIAIAELHNSICLMDVIETLLYFKRGHHIIWRLVVNFPGMFSEICSALLMNGDKQEEENLIGERRIDVLRILCKINPSHALLIRTEALESLRMPALCIFLTLDSIGCSQNISNKVRLVQINDLISFLSGLFFRNDEKIRTWFVSYIRNCQKKMDQGSTTSLTQLRAELLGCLKFVLQKNEEEGGNLSLYLVEASAILRLYCALRGIAGMKFTDEESAILLNVITQHPAANPSGIRFASTALCLLLACPSVMTNTEAEKRTLEWLNWLVKEESLFGQVSGVRSSFGEMLLLIAIHFHGNQITAISELVSSTLDIKLTLRNTTLSRLKTMFTHEVFTNQMITAHAVKVPVTTNLNSCLPGFLPVHCIFQLLKTRAFTKYEVPIKDWLYRQTCNCTVPLNPVIPPLIEAYVKSVLIPTKTSSATNEPISEEEILSIFKHKIYSIEDNVENRMEVVEEIQPTCLLTTQLILLYYVLLYEDTRLSMMKDLTFFNRSVKIYSPQLFSQLPIFHLMQKAKNEPQNYGVLFPRLLRLISTHYPHLCLVQDWFAAEERDATSKIQIKTNVSISELKSRLKKAFESIGQSNETLSRTLDRMLSLPNNYLWPLSSTFVDSLPLLLNESVTSETLEKAKKVWWQLNCIFPDYLCVMTVNALSNQRHEKKLTWDDIVLDPLHVLRCNVKVFRCPVLMEITLHILQCFLIASRPHFARRLLEKPSKTTEEEKDREELRIALITAQESTAIQLLLECCLPMNDEEKNGDQSKLDEVKKLIGVHLHQVFIADPNLVKLVHFQGYPSELLPFTVSSIPSMHICLEFIPELLSQPDLDKQIFAIQLCSYLVEQYPIVKSMCIAKLCFNVTATLLSILESGKRQQFFIPVAPALVRMCKPFPPLKEDAINLLIKLGQIQISRLASTQPDFICTLKPLQKSVDLEEINWDEAKSFLSSLPSIDLLCHTIKQSVKTLY</sequence>
<evidence type="ECO:0008006" key="6">
    <source>
        <dbReference type="Google" id="ProtNLM"/>
    </source>
</evidence>
<evidence type="ECO:0000256" key="3">
    <source>
        <dbReference type="ARBA" id="ARBA00023242"/>
    </source>
</evidence>
<dbReference type="Pfam" id="PF14750">
    <property type="entry name" value="INTS2"/>
    <property type="match status" value="1"/>
</dbReference>
<proteinExistence type="inferred from homology"/>
<dbReference type="InterPro" id="IPR029321">
    <property type="entry name" value="INTS2"/>
</dbReference>
<keyword evidence="5" id="KW-1185">Reference proteome</keyword>
<dbReference type="AlphaFoldDB" id="T1KSB9"/>
<evidence type="ECO:0000256" key="2">
    <source>
        <dbReference type="ARBA" id="ARBA00006705"/>
    </source>
</evidence>
<reference evidence="5" key="1">
    <citation type="submission" date="2011-08" db="EMBL/GenBank/DDBJ databases">
        <authorList>
            <person name="Rombauts S."/>
        </authorList>
    </citation>
    <scope>NUCLEOTIDE SEQUENCE</scope>
    <source>
        <strain evidence="5">London</strain>
    </source>
</reference>
<dbReference type="EMBL" id="CAEY01000424">
    <property type="status" value="NOT_ANNOTATED_CDS"/>
    <property type="molecule type" value="Genomic_DNA"/>
</dbReference>
<dbReference type="HOGENOM" id="CLU_007707_0_0_1"/>
<dbReference type="STRING" id="32264.T1KSB9"/>
<comment type="similarity">
    <text evidence="2">Belongs to the Integrator subunit 2 family.</text>
</comment>
<dbReference type="OMA" id="IISNYPH"/>
<keyword evidence="3" id="KW-0539">Nucleus</keyword>
<gene>
    <name evidence="4" type="primary">107366801</name>
</gene>
<dbReference type="GO" id="GO:0032039">
    <property type="term" value="C:integrator complex"/>
    <property type="evidence" value="ECO:0007669"/>
    <property type="project" value="InterPro"/>
</dbReference>
<dbReference type="PANTHER" id="PTHR28608:SF1">
    <property type="entry name" value="INTEGRATOR COMPLEX SUBUNIT 2"/>
    <property type="match status" value="1"/>
</dbReference>
<dbReference type="eggNOG" id="ENOG502QSP2">
    <property type="taxonomic scope" value="Eukaryota"/>
</dbReference>
<dbReference type="PANTHER" id="PTHR28608">
    <property type="entry name" value="INTEGRATOR COMPLEX SUBUNIT 2"/>
    <property type="match status" value="1"/>
</dbReference>
<dbReference type="GO" id="GO:0034472">
    <property type="term" value="P:snRNA 3'-end processing"/>
    <property type="evidence" value="ECO:0007669"/>
    <property type="project" value="TreeGrafter"/>
</dbReference>
<reference evidence="4" key="2">
    <citation type="submission" date="2015-06" db="UniProtKB">
        <authorList>
            <consortium name="EnsemblMetazoa"/>
        </authorList>
    </citation>
    <scope>IDENTIFICATION</scope>
</reference>
<organism evidence="4 5">
    <name type="scientific">Tetranychus urticae</name>
    <name type="common">Two-spotted spider mite</name>
    <dbReference type="NCBI Taxonomy" id="32264"/>
    <lineage>
        <taxon>Eukaryota</taxon>
        <taxon>Metazoa</taxon>
        <taxon>Ecdysozoa</taxon>
        <taxon>Arthropoda</taxon>
        <taxon>Chelicerata</taxon>
        <taxon>Arachnida</taxon>
        <taxon>Acari</taxon>
        <taxon>Acariformes</taxon>
        <taxon>Trombidiformes</taxon>
        <taxon>Prostigmata</taxon>
        <taxon>Eleutherengona</taxon>
        <taxon>Raphignathae</taxon>
        <taxon>Tetranychoidea</taxon>
        <taxon>Tetranychidae</taxon>
        <taxon>Tetranychus</taxon>
    </lineage>
</organism>
<dbReference type="EnsemblMetazoa" id="tetur19g02600.1">
    <property type="protein sequence ID" value="tetur19g02600.1"/>
    <property type="gene ID" value="tetur19g02600"/>
</dbReference>
<protein>
    <recommendedName>
        <fullName evidence="6">Integrator complex subunit 2</fullName>
    </recommendedName>
</protein>
<dbReference type="PRINTS" id="PR02105">
    <property type="entry name" value="INTSUBUNIT2"/>
</dbReference>
<comment type="subcellular location">
    <subcellularLocation>
        <location evidence="1">Nucleus</location>
    </subcellularLocation>
</comment>
<dbReference type="InterPro" id="IPR026236">
    <property type="entry name" value="Int2_metazoa"/>
</dbReference>
<dbReference type="OrthoDB" id="70899at2759"/>